<reference evidence="2 3" key="1">
    <citation type="submission" date="2018-11" db="EMBL/GenBank/DDBJ databases">
        <title>Genome assembly of Steccherinum ochraceum LE-BIN_3174, the white-rot fungus of the Steccherinaceae family (The Residual Polyporoid clade, Polyporales, Basidiomycota).</title>
        <authorList>
            <person name="Fedorova T.V."/>
            <person name="Glazunova O.A."/>
            <person name="Landesman E.O."/>
            <person name="Moiseenko K.V."/>
            <person name="Psurtseva N.V."/>
            <person name="Savinova O.S."/>
            <person name="Shakhova N.V."/>
            <person name="Tyazhelova T.V."/>
            <person name="Vasina D.V."/>
        </authorList>
    </citation>
    <scope>NUCLEOTIDE SEQUENCE [LARGE SCALE GENOMIC DNA]</scope>
    <source>
        <strain evidence="2 3">LE-BIN_3174</strain>
    </source>
</reference>
<dbReference type="AlphaFoldDB" id="A0A4R0RLW8"/>
<keyword evidence="3" id="KW-1185">Reference proteome</keyword>
<evidence type="ECO:0008006" key="4">
    <source>
        <dbReference type="Google" id="ProtNLM"/>
    </source>
</evidence>
<sequence>MATSTLDLLSLPDELLILVFSNVALDFNSGSITAGVGRVCKLFHHLVDSSGLDVMYTSLRGTRTMETFLGCLEHRVMTRRRVHSLLVVADRSQDDENTTSEALRLLQSIISSIDSSCLHTLFAHFPVGSSRPTTCLQLPVLPALTDLHLSGLALTSRHSTPNLKRLQLLRILDVPSEYQDISSFLYTTAPTLTHFKMSLCTSSTPFLLKFTSDLGYYLCVTLIRVVERETFHRVNEDQHRFPASLESVAVRFDVPPADEALGYLFTHFAHTSGQSLEVIKRYQEEAPLAVLPSADVRSYESDGAGEDGRGYAEEFAEDWRT</sequence>
<comment type="caution">
    <text evidence="2">The sequence shown here is derived from an EMBL/GenBank/DDBJ whole genome shotgun (WGS) entry which is preliminary data.</text>
</comment>
<proteinExistence type="predicted"/>
<dbReference type="EMBL" id="RWJN01000147">
    <property type="protein sequence ID" value="TCD66139.1"/>
    <property type="molecule type" value="Genomic_DNA"/>
</dbReference>
<evidence type="ECO:0000256" key="1">
    <source>
        <dbReference type="SAM" id="MobiDB-lite"/>
    </source>
</evidence>
<gene>
    <name evidence="2" type="ORF">EIP91_001693</name>
</gene>
<evidence type="ECO:0000313" key="3">
    <source>
        <dbReference type="Proteomes" id="UP000292702"/>
    </source>
</evidence>
<feature type="non-terminal residue" evidence="2">
    <location>
        <position position="321"/>
    </location>
</feature>
<organism evidence="2 3">
    <name type="scientific">Steccherinum ochraceum</name>
    <dbReference type="NCBI Taxonomy" id="92696"/>
    <lineage>
        <taxon>Eukaryota</taxon>
        <taxon>Fungi</taxon>
        <taxon>Dikarya</taxon>
        <taxon>Basidiomycota</taxon>
        <taxon>Agaricomycotina</taxon>
        <taxon>Agaricomycetes</taxon>
        <taxon>Polyporales</taxon>
        <taxon>Steccherinaceae</taxon>
        <taxon>Steccherinum</taxon>
    </lineage>
</organism>
<accession>A0A4R0RLW8</accession>
<feature type="region of interest" description="Disordered" evidence="1">
    <location>
        <begin position="298"/>
        <end position="321"/>
    </location>
</feature>
<feature type="compositionally biased region" description="Basic and acidic residues" evidence="1">
    <location>
        <begin position="306"/>
        <end position="321"/>
    </location>
</feature>
<evidence type="ECO:0000313" key="2">
    <source>
        <dbReference type="EMBL" id="TCD66139.1"/>
    </source>
</evidence>
<protein>
    <recommendedName>
        <fullName evidence="4">F-box domain-containing protein</fullName>
    </recommendedName>
</protein>
<name>A0A4R0RLW8_9APHY</name>
<dbReference type="Proteomes" id="UP000292702">
    <property type="component" value="Unassembled WGS sequence"/>
</dbReference>